<dbReference type="PANTHER" id="PTHR38037">
    <property type="entry name" value="ZN_PROTEASE DOMAIN-CONTAINING PROTEIN"/>
    <property type="match status" value="1"/>
</dbReference>
<comment type="caution">
    <text evidence="2">The sequence shown here is derived from an EMBL/GenBank/DDBJ whole genome shotgun (WGS) entry which is preliminary data.</text>
</comment>
<evidence type="ECO:0000313" key="3">
    <source>
        <dbReference type="Proteomes" id="UP000297477"/>
    </source>
</evidence>
<dbReference type="SUPFAM" id="SSF50630">
    <property type="entry name" value="Acid proteases"/>
    <property type="match status" value="1"/>
</dbReference>
<accession>A0ABY2JY74</accession>
<dbReference type="Gene3D" id="2.40.70.10">
    <property type="entry name" value="Acid Proteases"/>
    <property type="match status" value="1"/>
</dbReference>
<keyword evidence="3" id="KW-1185">Reference proteome</keyword>
<dbReference type="InterPro" id="IPR008503">
    <property type="entry name" value="Asp_endopeptidase"/>
</dbReference>
<dbReference type="InterPro" id="IPR021109">
    <property type="entry name" value="Peptidase_aspartic_dom_sf"/>
</dbReference>
<reference evidence="2 3" key="1">
    <citation type="submission" date="2019-03" db="EMBL/GenBank/DDBJ databases">
        <title>Reclassification of Micrococcus aloeverae and Micrococcus yunnanensis as later heterotypic synonyms of Micrococcus luteus.</title>
        <authorList>
            <person name="Huang C.-H."/>
        </authorList>
    </citation>
    <scope>NUCLEOTIDE SEQUENCE [LARGE SCALE GENOMIC DNA]</scope>
    <source>
        <strain evidence="2 3">BCRC 12151</strain>
    </source>
</reference>
<dbReference type="Proteomes" id="UP000297477">
    <property type="component" value="Unassembled WGS sequence"/>
</dbReference>
<dbReference type="Pfam" id="PF05618">
    <property type="entry name" value="Zn_protease"/>
    <property type="match status" value="1"/>
</dbReference>
<protein>
    <recommendedName>
        <fullName evidence="1">Retropepsin-like aspartic endopeptidase domain-containing protein</fullName>
    </recommendedName>
</protein>
<organism evidence="2 3">
    <name type="scientific">Micrococcus lylae</name>
    <dbReference type="NCBI Taxonomy" id="1273"/>
    <lineage>
        <taxon>Bacteria</taxon>
        <taxon>Bacillati</taxon>
        <taxon>Actinomycetota</taxon>
        <taxon>Actinomycetes</taxon>
        <taxon>Micrococcales</taxon>
        <taxon>Micrococcaceae</taxon>
        <taxon>Micrococcus</taxon>
    </lineage>
</organism>
<proteinExistence type="predicted"/>
<dbReference type="PANTHER" id="PTHR38037:SF2">
    <property type="entry name" value="ATP-DEPENDENT ZINC PROTEASE DOMAIN-CONTAINING PROTEIN-RELATED"/>
    <property type="match status" value="1"/>
</dbReference>
<name>A0ABY2JY74_9MICC</name>
<dbReference type="EMBL" id="SPKT01000017">
    <property type="protein sequence ID" value="TFH98471.1"/>
    <property type="molecule type" value="Genomic_DNA"/>
</dbReference>
<evidence type="ECO:0000313" key="2">
    <source>
        <dbReference type="EMBL" id="TFH98471.1"/>
    </source>
</evidence>
<gene>
    <name evidence="2" type="ORF">E4A49_08705</name>
</gene>
<sequence length="169" mass="18872">MGGVSESKQVTPETSVEAVTVGWREWVCLPGAGVPWMKAKIDTGARTSALHAFDVQEFRREGHLWVRFEVHPWQTSARDAVTVELPVADERTIRSSNGRAEIRRVVVMPVTVGGRTLDAEVTLTDRDEMGFRMLVGREVLARGFLVDSSRSYAGGVPPRAVRRRNWGKR</sequence>
<evidence type="ECO:0000259" key="1">
    <source>
        <dbReference type="Pfam" id="PF05618"/>
    </source>
</evidence>
<feature type="domain" description="Retropepsin-like aspartic endopeptidase" evidence="1">
    <location>
        <begin position="21"/>
        <end position="152"/>
    </location>
</feature>